<dbReference type="SMART" id="SM00331">
    <property type="entry name" value="PP2C_SIG"/>
    <property type="match status" value="1"/>
</dbReference>
<reference evidence="2" key="1">
    <citation type="submission" date="2014-05" db="EMBL/GenBank/DDBJ databases">
        <title>Key roles for freshwater Actinobacteria revealed by deep metagenomic sequencing.</title>
        <authorList>
            <person name="Ghai R."/>
            <person name="Mizuno C.M."/>
            <person name="Picazo A."/>
            <person name="Camacho A."/>
            <person name="Rodriguez-Valera F."/>
        </authorList>
    </citation>
    <scope>NUCLEOTIDE SEQUENCE</scope>
</reference>
<dbReference type="AlphaFoldDB" id="A0A094S8X2"/>
<evidence type="ECO:0000259" key="1">
    <source>
        <dbReference type="PROSITE" id="PS51746"/>
    </source>
</evidence>
<protein>
    <recommendedName>
        <fullName evidence="1">PPM-type phosphatase domain-containing protein</fullName>
    </recommendedName>
</protein>
<gene>
    <name evidence="2" type="ORF">GM50_19975</name>
</gene>
<name>A0A094S8X2_9ZZZZ</name>
<feature type="domain" description="PPM-type phosphatase" evidence="1">
    <location>
        <begin position="19"/>
        <end position="254"/>
    </location>
</feature>
<dbReference type="CDD" id="cd00143">
    <property type="entry name" value="PP2Cc"/>
    <property type="match status" value="1"/>
</dbReference>
<evidence type="ECO:0000313" key="2">
    <source>
        <dbReference type="EMBL" id="KGA14393.1"/>
    </source>
</evidence>
<dbReference type="EMBL" id="JNSK01000131">
    <property type="protein sequence ID" value="KGA14393.1"/>
    <property type="molecule type" value="Genomic_DNA"/>
</dbReference>
<dbReference type="Pfam" id="PF13672">
    <property type="entry name" value="PP2C_2"/>
    <property type="match status" value="1"/>
</dbReference>
<dbReference type="PROSITE" id="PS51746">
    <property type="entry name" value="PPM_2"/>
    <property type="match status" value="1"/>
</dbReference>
<dbReference type="InterPro" id="IPR036457">
    <property type="entry name" value="PPM-type-like_dom_sf"/>
</dbReference>
<comment type="caution">
    <text evidence="2">The sequence shown here is derived from an EMBL/GenBank/DDBJ whole genome shotgun (WGS) entry which is preliminary data.</text>
</comment>
<dbReference type="SMART" id="SM00332">
    <property type="entry name" value="PP2Cc"/>
    <property type="match status" value="1"/>
</dbReference>
<dbReference type="InterPro" id="IPR015655">
    <property type="entry name" value="PP2C"/>
</dbReference>
<proteinExistence type="predicted"/>
<dbReference type="SUPFAM" id="SSF81606">
    <property type="entry name" value="PP2C-like"/>
    <property type="match status" value="1"/>
</dbReference>
<dbReference type="PANTHER" id="PTHR47992">
    <property type="entry name" value="PROTEIN PHOSPHATASE"/>
    <property type="match status" value="1"/>
</dbReference>
<dbReference type="Gene3D" id="3.60.40.10">
    <property type="entry name" value="PPM-type phosphatase domain"/>
    <property type="match status" value="1"/>
</dbReference>
<dbReference type="InterPro" id="IPR001932">
    <property type="entry name" value="PPM-type_phosphatase-like_dom"/>
</dbReference>
<organism evidence="2">
    <name type="scientific">freshwater metagenome</name>
    <dbReference type="NCBI Taxonomy" id="449393"/>
    <lineage>
        <taxon>unclassified sequences</taxon>
        <taxon>metagenomes</taxon>
        <taxon>ecological metagenomes</taxon>
    </lineage>
</organism>
<accession>A0A094S8X2</accession>
<dbReference type="GO" id="GO:0004722">
    <property type="term" value="F:protein serine/threonine phosphatase activity"/>
    <property type="evidence" value="ECO:0007669"/>
    <property type="project" value="InterPro"/>
</dbReference>
<sequence>MKFDAPSVRLSDMDSLHLLSAARSAVGLIRNGNEDGALTHPQLIAVADGMGGHAGGEIASAIALEILARRATVFTDIQMDKDSADDYFNSAIDEIDSALKLASDDDPALSGLGTTLTALFIRDNQAVLLHVGDSRAYRIRGSSIEQLSVDHTVMQELLSAGTITQADVAEHPQRSMLTQALMGSQALSIALHIFDIKDGDRFILCSDGLSGVLTDKEIKTLVKSQSPKDAVTALIDATYINGAPDNVTIIVADIADGAPAKSAIEFFGTAAP</sequence>